<name>A0A2N0NF92_9GLOM</name>
<evidence type="ECO:0000259" key="2">
    <source>
        <dbReference type="PROSITE" id="PS51253"/>
    </source>
</evidence>
<dbReference type="EMBL" id="LLXJ01008543">
    <property type="protein sequence ID" value="PKB93253.1"/>
    <property type="molecule type" value="Genomic_DNA"/>
</dbReference>
<reference evidence="3 4" key="1">
    <citation type="submission" date="2016-04" db="EMBL/GenBank/DDBJ databases">
        <title>Genome analyses suggest a sexual origin of heterokaryosis in a supposedly ancient asexual fungus.</title>
        <authorList>
            <person name="Ropars J."/>
            <person name="Sedzielewska K."/>
            <person name="Noel J."/>
            <person name="Charron P."/>
            <person name="Farinelli L."/>
            <person name="Marton T."/>
            <person name="Kruger M."/>
            <person name="Pelin A."/>
            <person name="Brachmann A."/>
            <person name="Corradi N."/>
        </authorList>
    </citation>
    <scope>NUCLEOTIDE SEQUENCE [LARGE SCALE GENOMIC DNA]</scope>
    <source>
        <strain evidence="3 4">A5</strain>
    </source>
</reference>
<dbReference type="AlphaFoldDB" id="A0A2N0NF92"/>
<dbReference type="Proteomes" id="UP000232722">
    <property type="component" value="Unassembled WGS sequence"/>
</dbReference>
<dbReference type="Pfam" id="PF03221">
    <property type="entry name" value="HTH_Tnp_Tc5"/>
    <property type="match status" value="1"/>
</dbReference>
<evidence type="ECO:0000313" key="3">
    <source>
        <dbReference type="EMBL" id="PKB93253.1"/>
    </source>
</evidence>
<dbReference type="GO" id="GO:0003677">
    <property type="term" value="F:DNA binding"/>
    <property type="evidence" value="ECO:0007669"/>
    <property type="project" value="UniProtKB-KW"/>
</dbReference>
<evidence type="ECO:0000256" key="1">
    <source>
        <dbReference type="ARBA" id="ARBA00023125"/>
    </source>
</evidence>
<keyword evidence="1" id="KW-0238">DNA-binding</keyword>
<dbReference type="VEuPathDB" id="FungiDB:RhiirA1_458054"/>
<dbReference type="VEuPathDB" id="FungiDB:FUN_018350"/>
<organism evidence="3 4">
    <name type="scientific">Rhizophagus irregularis</name>
    <dbReference type="NCBI Taxonomy" id="588596"/>
    <lineage>
        <taxon>Eukaryota</taxon>
        <taxon>Fungi</taxon>
        <taxon>Fungi incertae sedis</taxon>
        <taxon>Mucoromycota</taxon>
        <taxon>Glomeromycotina</taxon>
        <taxon>Glomeromycetes</taxon>
        <taxon>Glomerales</taxon>
        <taxon>Glomeraceae</taxon>
        <taxon>Rhizophagus</taxon>
    </lineage>
</organism>
<dbReference type="PROSITE" id="PS51253">
    <property type="entry name" value="HTH_CENPB"/>
    <property type="match status" value="1"/>
</dbReference>
<proteinExistence type="predicted"/>
<dbReference type="InterPro" id="IPR009057">
    <property type="entry name" value="Homeodomain-like_sf"/>
</dbReference>
<dbReference type="SUPFAM" id="SSF46689">
    <property type="entry name" value="Homeodomain-like"/>
    <property type="match status" value="1"/>
</dbReference>
<protein>
    <recommendedName>
        <fullName evidence="2">HTH CENPB-type domain-containing protein</fullName>
    </recommendedName>
</protein>
<feature type="domain" description="HTH CENPB-type" evidence="2">
    <location>
        <begin position="5"/>
        <end position="77"/>
    </location>
</feature>
<sequence>MKYPNTKRHKPVTYPEVKLALKEFVLNYQHQTVLSNTILIKKAKIIANGLGIPQDALQFSSEWLYKFKDCNRICQQKLEEEASSANEVIIANALPLLKELYSNYPPKRIYNINKTGLFYRLEPNQTLAIK</sequence>
<dbReference type="Gene3D" id="1.10.10.60">
    <property type="entry name" value="Homeodomain-like"/>
    <property type="match status" value="1"/>
</dbReference>
<comment type="caution">
    <text evidence="3">The sequence shown here is derived from an EMBL/GenBank/DDBJ whole genome shotgun (WGS) entry which is preliminary data.</text>
</comment>
<reference evidence="3 4" key="2">
    <citation type="submission" date="2017-09" db="EMBL/GenBank/DDBJ databases">
        <title>Extensive intraspecific genome diversity in a model arbuscular mycorrhizal fungus.</title>
        <authorList>
            <person name="Chen E.C."/>
            <person name="Morin E."/>
            <person name="Beaudet D."/>
            <person name="Noel J."/>
            <person name="Ndikumana S."/>
            <person name="Charron P."/>
            <person name="St-Onge C."/>
            <person name="Giorgi J."/>
            <person name="Grigoriev I.V."/>
            <person name="Roux C."/>
            <person name="Martin F.M."/>
            <person name="Corradi N."/>
        </authorList>
    </citation>
    <scope>NUCLEOTIDE SEQUENCE [LARGE SCALE GENOMIC DNA]</scope>
    <source>
        <strain evidence="3 4">A5</strain>
    </source>
</reference>
<accession>A0A2N0NF92</accession>
<gene>
    <name evidence="3" type="ORF">RhiirA5_441868</name>
</gene>
<dbReference type="InterPro" id="IPR006600">
    <property type="entry name" value="HTH_CenpB_DNA-bd_dom"/>
</dbReference>
<evidence type="ECO:0000313" key="4">
    <source>
        <dbReference type="Proteomes" id="UP000232722"/>
    </source>
</evidence>